<comment type="caution">
    <text evidence="3">The sequence shown here is derived from an EMBL/GenBank/DDBJ whole genome shotgun (WGS) entry which is preliminary data.</text>
</comment>
<accession>A0A5C6V9D9</accession>
<protein>
    <recommendedName>
        <fullName evidence="5">Lipoprotein</fullName>
    </recommendedName>
</protein>
<dbReference type="OrthoDB" id="598024at2"/>
<keyword evidence="4" id="KW-1185">Reference proteome</keyword>
<dbReference type="Proteomes" id="UP000321168">
    <property type="component" value="Unassembled WGS sequence"/>
</dbReference>
<gene>
    <name evidence="3" type="ORF">FRX97_03085</name>
</gene>
<evidence type="ECO:0000313" key="4">
    <source>
        <dbReference type="Proteomes" id="UP000321168"/>
    </source>
</evidence>
<organism evidence="3 4">
    <name type="scientific">Luteibaculum oceani</name>
    <dbReference type="NCBI Taxonomy" id="1294296"/>
    <lineage>
        <taxon>Bacteria</taxon>
        <taxon>Pseudomonadati</taxon>
        <taxon>Bacteroidota</taxon>
        <taxon>Flavobacteriia</taxon>
        <taxon>Flavobacteriales</taxon>
        <taxon>Luteibaculaceae</taxon>
        <taxon>Luteibaculum</taxon>
    </lineage>
</organism>
<keyword evidence="2" id="KW-0732">Signal</keyword>
<evidence type="ECO:0000313" key="3">
    <source>
        <dbReference type="EMBL" id="TXC82092.1"/>
    </source>
</evidence>
<evidence type="ECO:0008006" key="5">
    <source>
        <dbReference type="Google" id="ProtNLM"/>
    </source>
</evidence>
<feature type="signal peptide" evidence="2">
    <location>
        <begin position="1"/>
        <end position="23"/>
    </location>
</feature>
<dbReference type="EMBL" id="VORB01000002">
    <property type="protein sequence ID" value="TXC82092.1"/>
    <property type="molecule type" value="Genomic_DNA"/>
</dbReference>
<reference evidence="3 4" key="1">
    <citation type="submission" date="2019-08" db="EMBL/GenBank/DDBJ databases">
        <title>Genome of Luteibaculum oceani JCM 18817.</title>
        <authorList>
            <person name="Bowman J.P."/>
        </authorList>
    </citation>
    <scope>NUCLEOTIDE SEQUENCE [LARGE SCALE GENOMIC DNA]</scope>
    <source>
        <strain evidence="3 4">JCM 18817</strain>
    </source>
</reference>
<evidence type="ECO:0000256" key="1">
    <source>
        <dbReference type="SAM" id="MobiDB-lite"/>
    </source>
</evidence>
<dbReference type="AlphaFoldDB" id="A0A5C6V9D9"/>
<proteinExistence type="predicted"/>
<dbReference type="PROSITE" id="PS51257">
    <property type="entry name" value="PROKAR_LIPOPROTEIN"/>
    <property type="match status" value="1"/>
</dbReference>
<evidence type="ECO:0000256" key="2">
    <source>
        <dbReference type="SAM" id="SignalP"/>
    </source>
</evidence>
<feature type="region of interest" description="Disordered" evidence="1">
    <location>
        <begin position="28"/>
        <end position="68"/>
    </location>
</feature>
<feature type="chain" id="PRO_5022989848" description="Lipoprotein" evidence="2">
    <location>
        <begin position="24"/>
        <end position="68"/>
    </location>
</feature>
<feature type="compositionally biased region" description="Basic and acidic residues" evidence="1">
    <location>
        <begin position="42"/>
        <end position="56"/>
    </location>
</feature>
<sequence>MKKTLAVLALSTLFFACSQSSDATKDTELEMKQQKVEQSIEELDKTLESSESKLEENQSEIDSLLKDI</sequence>
<dbReference type="RefSeq" id="WP_147013277.1">
    <property type="nucleotide sequence ID" value="NZ_VORB01000002.1"/>
</dbReference>
<name>A0A5C6V9D9_9FLAO</name>